<dbReference type="Proteomes" id="UP000280501">
    <property type="component" value="Unassembled WGS sequence"/>
</dbReference>
<feature type="transmembrane region" description="Helical" evidence="2">
    <location>
        <begin position="86"/>
        <end position="107"/>
    </location>
</feature>
<feature type="transmembrane region" description="Helical" evidence="2">
    <location>
        <begin position="300"/>
        <end position="321"/>
    </location>
</feature>
<dbReference type="AlphaFoldDB" id="A0A3N4Z6T3"/>
<protein>
    <submittedName>
        <fullName evidence="3">Uncharacterized protein</fullName>
    </submittedName>
</protein>
<comment type="caution">
    <text evidence="3">The sequence shown here is derived from an EMBL/GenBank/DDBJ whole genome shotgun (WGS) entry which is preliminary data.</text>
</comment>
<feature type="transmembrane region" description="Helical" evidence="2">
    <location>
        <begin position="243"/>
        <end position="262"/>
    </location>
</feature>
<evidence type="ECO:0000313" key="4">
    <source>
        <dbReference type="Proteomes" id="UP000280501"/>
    </source>
</evidence>
<name>A0A3N4Z6T3_9MICO</name>
<keyword evidence="4" id="KW-1185">Reference proteome</keyword>
<reference evidence="3 4" key="1">
    <citation type="submission" date="2018-11" db="EMBL/GenBank/DDBJ databases">
        <title>Sequencing the genomes of 1000 actinobacteria strains.</title>
        <authorList>
            <person name="Klenk H.-P."/>
        </authorList>
    </citation>
    <scope>NUCLEOTIDE SEQUENCE [LARGE SCALE GENOMIC DNA]</scope>
    <source>
        <strain evidence="3 4">DSM 15700</strain>
    </source>
</reference>
<proteinExistence type="predicted"/>
<feature type="transmembrane region" description="Helical" evidence="2">
    <location>
        <begin position="145"/>
        <end position="163"/>
    </location>
</feature>
<gene>
    <name evidence="3" type="ORF">EDD34_1611</name>
</gene>
<feature type="transmembrane region" description="Helical" evidence="2">
    <location>
        <begin position="52"/>
        <end position="74"/>
    </location>
</feature>
<keyword evidence="2" id="KW-0812">Transmembrane</keyword>
<evidence type="ECO:0000256" key="2">
    <source>
        <dbReference type="SAM" id="Phobius"/>
    </source>
</evidence>
<feature type="region of interest" description="Disordered" evidence="1">
    <location>
        <begin position="1"/>
        <end position="27"/>
    </location>
</feature>
<evidence type="ECO:0000313" key="3">
    <source>
        <dbReference type="EMBL" id="RPF21002.1"/>
    </source>
</evidence>
<keyword evidence="2" id="KW-0472">Membrane</keyword>
<sequence length="328" mass="33722">MRDDEPHPGDRSSETDDEPIGAPVLPPWVGETRERAAAGVDGLLRTPAARGAAVAFLVVAGMWMIVAMPVPWGMLRLEVVGGTIDVRWLAALATPLLLALALHLATAPRLLPGTPATRPRLVAGVMSALYLTALGTLTAGSFGPWVTVAIPLLVQVAFIVAFVPSRGGNAPAGATPADRPQAPGAPDGIAAYGASPAGALPRPAPSRARQGQMILAVAYAAVGVLATVMLVRTLPDIGIGGPWLILEGVEYTLVATMAVLAWGVNRAAGVGGAFFVLAEALSMLQITMSAQLVAAEWSTLSSALTTWCYVLALGLITAGVLRRALRTA</sequence>
<keyword evidence="2" id="KW-1133">Transmembrane helix</keyword>
<feature type="compositionally biased region" description="Basic and acidic residues" evidence="1">
    <location>
        <begin position="1"/>
        <end position="14"/>
    </location>
</feature>
<feature type="transmembrane region" description="Helical" evidence="2">
    <location>
        <begin position="213"/>
        <end position="231"/>
    </location>
</feature>
<evidence type="ECO:0000256" key="1">
    <source>
        <dbReference type="SAM" id="MobiDB-lite"/>
    </source>
</evidence>
<dbReference type="EMBL" id="RKQZ01000001">
    <property type="protein sequence ID" value="RPF21002.1"/>
    <property type="molecule type" value="Genomic_DNA"/>
</dbReference>
<feature type="transmembrane region" description="Helical" evidence="2">
    <location>
        <begin position="274"/>
        <end position="294"/>
    </location>
</feature>
<accession>A0A3N4Z6T3</accession>
<organism evidence="3 4">
    <name type="scientific">Myceligenerans xiligouense</name>
    <dbReference type="NCBI Taxonomy" id="253184"/>
    <lineage>
        <taxon>Bacteria</taxon>
        <taxon>Bacillati</taxon>
        <taxon>Actinomycetota</taxon>
        <taxon>Actinomycetes</taxon>
        <taxon>Micrococcales</taxon>
        <taxon>Promicromonosporaceae</taxon>
        <taxon>Myceligenerans</taxon>
    </lineage>
</organism>